<reference evidence="8" key="1">
    <citation type="thesis" date="2020" institute="ProQuest LLC" country="789 East Eisenhower Parkway, Ann Arbor, MI, USA">
        <title>Comparative Genomics and Chromosome Evolution.</title>
        <authorList>
            <person name="Mudd A.B."/>
        </authorList>
    </citation>
    <scope>NUCLEOTIDE SEQUENCE</scope>
    <source>
        <strain evidence="8">Female2</strain>
        <tissue evidence="8">Blood</tissue>
    </source>
</reference>
<keyword evidence="9" id="KW-1185">Reference proteome</keyword>
<evidence type="ECO:0000313" key="8">
    <source>
        <dbReference type="EMBL" id="KAG8442573.1"/>
    </source>
</evidence>
<dbReference type="GO" id="GO:0005762">
    <property type="term" value="C:mitochondrial large ribosomal subunit"/>
    <property type="evidence" value="ECO:0007669"/>
    <property type="project" value="TreeGrafter"/>
</dbReference>
<evidence type="ECO:0000256" key="3">
    <source>
        <dbReference type="ARBA" id="ARBA00022946"/>
    </source>
</evidence>
<dbReference type="AlphaFoldDB" id="A0A8T2JG66"/>
<keyword evidence="6 7" id="KW-0687">Ribonucleoprotein</keyword>
<name>A0A8T2JG66_9PIPI</name>
<dbReference type="OrthoDB" id="10265903at2759"/>
<evidence type="ECO:0000256" key="7">
    <source>
        <dbReference type="RuleBase" id="RU000570"/>
    </source>
</evidence>
<dbReference type="EMBL" id="JAACNH010000005">
    <property type="protein sequence ID" value="KAG8442570.1"/>
    <property type="molecule type" value="Genomic_DNA"/>
</dbReference>
<sequence length="105" mass="12208">MASFFLQRALLYITKHALVFGQHSATFSSISAATNVIQSIARKNIMEFRTSRFLVEDYTQMVQQTCGMKTKSALKKRCKDCFFVRRRGRLYIYCKSNGKHKQRQG</sequence>
<comment type="similarity">
    <text evidence="2 7">Belongs to the bacterial ribosomal protein bL36 family.</text>
</comment>
<proteinExistence type="inferred from homology"/>
<dbReference type="EMBL" id="JAACNH010000005">
    <property type="protein sequence ID" value="KAG8442571.1"/>
    <property type="molecule type" value="Genomic_DNA"/>
</dbReference>
<organism evidence="8 9">
    <name type="scientific">Hymenochirus boettgeri</name>
    <name type="common">Congo dwarf clawed frog</name>
    <dbReference type="NCBI Taxonomy" id="247094"/>
    <lineage>
        <taxon>Eukaryota</taxon>
        <taxon>Metazoa</taxon>
        <taxon>Chordata</taxon>
        <taxon>Craniata</taxon>
        <taxon>Vertebrata</taxon>
        <taxon>Euteleostomi</taxon>
        <taxon>Amphibia</taxon>
        <taxon>Batrachia</taxon>
        <taxon>Anura</taxon>
        <taxon>Pipoidea</taxon>
        <taxon>Pipidae</taxon>
        <taxon>Pipinae</taxon>
        <taxon>Hymenochirus</taxon>
    </lineage>
</organism>
<dbReference type="Proteomes" id="UP000812440">
    <property type="component" value="Chromosome 6"/>
</dbReference>
<dbReference type="InterPro" id="IPR052143">
    <property type="entry name" value="Mitoribosomal_bL36m"/>
</dbReference>
<dbReference type="SUPFAM" id="SSF57840">
    <property type="entry name" value="Ribosomal protein L36"/>
    <property type="match status" value="1"/>
</dbReference>
<dbReference type="Pfam" id="PF00444">
    <property type="entry name" value="Ribosomal_L36"/>
    <property type="match status" value="1"/>
</dbReference>
<dbReference type="EMBL" id="JAACNH010000005">
    <property type="protein sequence ID" value="KAG8442573.1"/>
    <property type="molecule type" value="Genomic_DNA"/>
</dbReference>
<dbReference type="PROSITE" id="PS00828">
    <property type="entry name" value="RIBOSOMAL_L36"/>
    <property type="match status" value="1"/>
</dbReference>
<evidence type="ECO:0000313" key="9">
    <source>
        <dbReference type="Proteomes" id="UP000812440"/>
    </source>
</evidence>
<dbReference type="InterPro" id="IPR000473">
    <property type="entry name" value="Ribosomal_bL36"/>
</dbReference>
<dbReference type="GO" id="GO:0006412">
    <property type="term" value="P:translation"/>
    <property type="evidence" value="ECO:0007669"/>
    <property type="project" value="InterPro"/>
</dbReference>
<dbReference type="HAMAP" id="MF_00251">
    <property type="entry name" value="Ribosomal_bL36"/>
    <property type="match status" value="1"/>
</dbReference>
<evidence type="ECO:0000256" key="5">
    <source>
        <dbReference type="ARBA" id="ARBA00023128"/>
    </source>
</evidence>
<dbReference type="EMBL" id="JAACNH010000005">
    <property type="protein sequence ID" value="KAG8442572.1"/>
    <property type="molecule type" value="Genomic_DNA"/>
</dbReference>
<evidence type="ECO:0000256" key="6">
    <source>
        <dbReference type="ARBA" id="ARBA00023274"/>
    </source>
</evidence>
<protein>
    <recommendedName>
        <fullName evidence="7">Ribosomal protein</fullName>
    </recommendedName>
</protein>
<dbReference type="PANTHER" id="PTHR46909:SF1">
    <property type="entry name" value="LARGE RIBOSOMAL SUBUNIT PROTEIN BL36M"/>
    <property type="match status" value="1"/>
</dbReference>
<evidence type="ECO:0000256" key="2">
    <source>
        <dbReference type="ARBA" id="ARBA00007645"/>
    </source>
</evidence>
<keyword evidence="4 7" id="KW-0689">Ribosomal protein</keyword>
<keyword evidence="5" id="KW-0496">Mitochondrion</keyword>
<dbReference type="InterPro" id="IPR035977">
    <property type="entry name" value="Ribosomal_bL36_sp"/>
</dbReference>
<evidence type="ECO:0000256" key="1">
    <source>
        <dbReference type="ARBA" id="ARBA00004173"/>
    </source>
</evidence>
<accession>A0A8T2JG66</accession>
<comment type="subcellular location">
    <subcellularLocation>
        <location evidence="1">Mitochondrion</location>
    </subcellularLocation>
</comment>
<evidence type="ECO:0000256" key="4">
    <source>
        <dbReference type="ARBA" id="ARBA00022980"/>
    </source>
</evidence>
<dbReference type="GO" id="GO:0003735">
    <property type="term" value="F:structural constituent of ribosome"/>
    <property type="evidence" value="ECO:0007669"/>
    <property type="project" value="InterPro"/>
</dbReference>
<keyword evidence="3" id="KW-0809">Transit peptide</keyword>
<comment type="caution">
    <text evidence="8">The sequence shown here is derived from an EMBL/GenBank/DDBJ whole genome shotgun (WGS) entry which is preliminary data.</text>
</comment>
<gene>
    <name evidence="8" type="ORF">GDO86_011384</name>
</gene>
<dbReference type="NCBIfam" id="TIGR01022">
    <property type="entry name" value="rpmJ_bact"/>
    <property type="match status" value="1"/>
</dbReference>
<dbReference type="PANTHER" id="PTHR46909">
    <property type="entry name" value="39S RIBOSOMAL PROTEIN L36, MITOCHONDRIAL"/>
    <property type="match status" value="1"/>
</dbReference>